<name>X1A4U0_9ZZZZ</name>
<sequence length="71" mass="8057">MELKAFLGKRIRVVVDTHIATIPTRIFTGEIISIDKESFNFMDKFGKTILIMNKDVMRVEELGDEVNGNNG</sequence>
<comment type="caution">
    <text evidence="1">The sequence shown here is derived from an EMBL/GenBank/DDBJ whole genome shotgun (WGS) entry which is preliminary data.</text>
</comment>
<accession>X1A4U0</accession>
<evidence type="ECO:0000313" key="1">
    <source>
        <dbReference type="EMBL" id="GAG77145.1"/>
    </source>
</evidence>
<gene>
    <name evidence="1" type="ORF">S01H4_25462</name>
</gene>
<proteinExistence type="predicted"/>
<organism evidence="1">
    <name type="scientific">marine sediment metagenome</name>
    <dbReference type="NCBI Taxonomy" id="412755"/>
    <lineage>
        <taxon>unclassified sequences</taxon>
        <taxon>metagenomes</taxon>
        <taxon>ecological metagenomes</taxon>
    </lineage>
</organism>
<dbReference type="AlphaFoldDB" id="X1A4U0"/>
<protein>
    <submittedName>
        <fullName evidence="1">Uncharacterized protein</fullName>
    </submittedName>
</protein>
<dbReference type="EMBL" id="BART01012119">
    <property type="protein sequence ID" value="GAG77145.1"/>
    <property type="molecule type" value="Genomic_DNA"/>
</dbReference>
<reference evidence="1" key="1">
    <citation type="journal article" date="2014" name="Front. Microbiol.">
        <title>High frequency of phylogenetically diverse reductive dehalogenase-homologous genes in deep subseafloor sedimentary metagenomes.</title>
        <authorList>
            <person name="Kawai M."/>
            <person name="Futagami T."/>
            <person name="Toyoda A."/>
            <person name="Takaki Y."/>
            <person name="Nishi S."/>
            <person name="Hori S."/>
            <person name="Arai W."/>
            <person name="Tsubouchi T."/>
            <person name="Morono Y."/>
            <person name="Uchiyama I."/>
            <person name="Ito T."/>
            <person name="Fujiyama A."/>
            <person name="Inagaki F."/>
            <person name="Takami H."/>
        </authorList>
    </citation>
    <scope>NUCLEOTIDE SEQUENCE</scope>
    <source>
        <strain evidence="1">Expedition CK06-06</strain>
    </source>
</reference>